<sequence>MILEKLLIDQRMQTQNLVHMLQNRESGFTRIKLSQMPQLSYERQFYKAITPCLTVGISIPPVYLRKFTPDGSQLLGFSLDQRSFIVFSYKGIGSAGVSQLFSDAGVGSSETLSGIHSQQLRSTVFEKLFKTKFAMRLCQGESARFYLHREFSVFLDNSRYVLLAGMCVLQGYNLAVSEYERYPDVFDTVDPFSYIFYVVDLQQGVVTDEVLLHQESICLSHNHGISVHGHTIAILSRLRQCIYIYELVDGRLIKQEHEIGPRPLHCCFQDVSSMFMVMLDVNTLLPITHIKQRVLSFLYRQIEADCPQASQKYQEFYKNFEFVRIENMIIEKMQLVDNDLLLLRYEERPKDSNVPHILLTSEPQAPRRLYVFYSMNSEDVLGVYHDDSIDLLQIVVQFNDKLCNVRSLQTGDAPSSASSQFFMQQNWKNSSQSLPFMRQAALRYNPTVPISTQSFSTSPYLNHNVFNYDNLSISPLERPKACSTEPIVFRDRATNLIKFRLNIKAQRLPGQFTPRELCAFICHPFEPLVISIQKCMHVYSYKLHIYNHGTIVQQFYN</sequence>
<dbReference type="GO" id="GO:0005634">
    <property type="term" value="C:nucleus"/>
    <property type="evidence" value="ECO:0007669"/>
    <property type="project" value="TreeGrafter"/>
</dbReference>
<dbReference type="GeneID" id="111600067"/>
<reference evidence="2" key="1">
    <citation type="submission" date="2025-08" db="UniProtKB">
        <authorList>
            <consortium name="RefSeq"/>
        </authorList>
    </citation>
    <scope>IDENTIFICATION</scope>
    <source>
        <strain evidence="2">15085-1641.00</strain>
        <tissue evidence="2">Whole body</tissue>
    </source>
</reference>
<dbReference type="InterPro" id="IPR019138">
    <property type="entry name" value="De-etiolated_protein_1_Det1"/>
</dbReference>
<dbReference type="Proteomes" id="UP000504633">
    <property type="component" value="Unplaced"/>
</dbReference>
<dbReference type="CTD" id="28"/>
<keyword evidence="1" id="KW-1185">Reference proteome</keyword>
<dbReference type="GO" id="GO:0016567">
    <property type="term" value="P:protein ubiquitination"/>
    <property type="evidence" value="ECO:0007669"/>
    <property type="project" value="TreeGrafter"/>
</dbReference>
<gene>
    <name evidence="2" type="primary">LOC111600067</name>
</gene>
<evidence type="ECO:0000313" key="2">
    <source>
        <dbReference type="RefSeq" id="XP_023171765.1"/>
    </source>
</evidence>
<dbReference type="PANTHER" id="PTHR13374:SF3">
    <property type="entry name" value="DET1 HOMOLOG"/>
    <property type="match status" value="1"/>
</dbReference>
<dbReference type="OMA" id="ITPCLTI"/>
<dbReference type="GO" id="GO:0031461">
    <property type="term" value="C:cullin-RING ubiquitin ligase complex"/>
    <property type="evidence" value="ECO:0007669"/>
    <property type="project" value="TreeGrafter"/>
</dbReference>
<dbReference type="GO" id="GO:1990756">
    <property type="term" value="F:ubiquitin-like ligase-substrate adaptor activity"/>
    <property type="evidence" value="ECO:0007669"/>
    <property type="project" value="TreeGrafter"/>
</dbReference>
<name>A0A6J1LWV3_DROHY</name>
<dbReference type="RefSeq" id="XP_023171765.1">
    <property type="nucleotide sequence ID" value="XM_023315997.2"/>
</dbReference>
<dbReference type="GO" id="GO:0032436">
    <property type="term" value="P:positive regulation of proteasomal ubiquitin-dependent protein catabolic process"/>
    <property type="evidence" value="ECO:0007669"/>
    <property type="project" value="TreeGrafter"/>
</dbReference>
<dbReference type="Pfam" id="PF09737">
    <property type="entry name" value="Det1"/>
    <property type="match status" value="1"/>
</dbReference>
<proteinExistence type="predicted"/>
<dbReference type="KEGG" id="dhe:111600067"/>
<accession>A0A6J1LWV3</accession>
<dbReference type="AlphaFoldDB" id="A0A6J1LWV3"/>
<protein>
    <submittedName>
        <fullName evidence="2">DET1 homolog isoform X1</fullName>
    </submittedName>
</protein>
<organism evidence="1 2">
    <name type="scientific">Drosophila hydei</name>
    <name type="common">Fruit fly</name>
    <dbReference type="NCBI Taxonomy" id="7224"/>
    <lineage>
        <taxon>Eukaryota</taxon>
        <taxon>Metazoa</taxon>
        <taxon>Ecdysozoa</taxon>
        <taxon>Arthropoda</taxon>
        <taxon>Hexapoda</taxon>
        <taxon>Insecta</taxon>
        <taxon>Pterygota</taxon>
        <taxon>Neoptera</taxon>
        <taxon>Endopterygota</taxon>
        <taxon>Diptera</taxon>
        <taxon>Brachycera</taxon>
        <taxon>Muscomorpha</taxon>
        <taxon>Ephydroidea</taxon>
        <taxon>Drosophilidae</taxon>
        <taxon>Drosophila</taxon>
    </lineage>
</organism>
<dbReference type="OrthoDB" id="18339at2759"/>
<evidence type="ECO:0000313" key="1">
    <source>
        <dbReference type="Proteomes" id="UP000504633"/>
    </source>
</evidence>
<dbReference type="PANTHER" id="PTHR13374">
    <property type="entry name" value="DET1 HOMOLOG DE-ETIOLATED-1 HOMOLOG"/>
    <property type="match status" value="1"/>
</dbReference>
<dbReference type="GO" id="GO:0031625">
    <property type="term" value="F:ubiquitin protein ligase binding"/>
    <property type="evidence" value="ECO:0007669"/>
    <property type="project" value="TreeGrafter"/>
</dbReference>